<keyword evidence="6" id="KW-1185">Reference proteome</keyword>
<feature type="domain" description="M23ase beta-sheet core" evidence="4">
    <location>
        <begin position="312"/>
        <end position="404"/>
    </location>
</feature>
<dbReference type="CDD" id="cd12797">
    <property type="entry name" value="M23_peptidase"/>
    <property type="match status" value="1"/>
</dbReference>
<dbReference type="Pfam" id="PF01551">
    <property type="entry name" value="Peptidase_M23"/>
    <property type="match status" value="1"/>
</dbReference>
<evidence type="ECO:0000313" key="5">
    <source>
        <dbReference type="EMBL" id="QNJ97446.1"/>
    </source>
</evidence>
<evidence type="ECO:0000259" key="4">
    <source>
        <dbReference type="Pfam" id="PF01551"/>
    </source>
</evidence>
<feature type="coiled-coil region" evidence="2">
    <location>
        <begin position="194"/>
        <end position="242"/>
    </location>
</feature>
<organism evidence="5 6">
    <name type="scientific">Constantimarinum furrinae</name>
    <dbReference type="NCBI Taxonomy" id="2562285"/>
    <lineage>
        <taxon>Bacteria</taxon>
        <taxon>Pseudomonadati</taxon>
        <taxon>Bacteroidota</taxon>
        <taxon>Flavobacteriia</taxon>
        <taxon>Flavobacteriales</taxon>
        <taxon>Flavobacteriaceae</taxon>
        <taxon>Altibacter/Constantimarinum group</taxon>
        <taxon>Constantimarinum</taxon>
    </lineage>
</organism>
<dbReference type="SUPFAM" id="SSF51261">
    <property type="entry name" value="Duplicated hybrid motif"/>
    <property type="match status" value="1"/>
</dbReference>
<name>A0A7G8PSY0_9FLAO</name>
<proteinExistence type="predicted"/>
<dbReference type="KEGG" id="alti:ALE3EI_0871"/>
<dbReference type="PANTHER" id="PTHR21666">
    <property type="entry name" value="PEPTIDASE-RELATED"/>
    <property type="match status" value="1"/>
</dbReference>
<dbReference type="InterPro" id="IPR011055">
    <property type="entry name" value="Dup_hybrid_motif"/>
</dbReference>
<evidence type="ECO:0000256" key="2">
    <source>
        <dbReference type="SAM" id="Coils"/>
    </source>
</evidence>
<feature type="signal peptide" evidence="3">
    <location>
        <begin position="1"/>
        <end position="23"/>
    </location>
</feature>
<evidence type="ECO:0000256" key="3">
    <source>
        <dbReference type="SAM" id="SignalP"/>
    </source>
</evidence>
<evidence type="ECO:0000256" key="1">
    <source>
        <dbReference type="ARBA" id="ARBA00022729"/>
    </source>
</evidence>
<accession>A0A7G8PSY0</accession>
<dbReference type="InterPro" id="IPR050570">
    <property type="entry name" value="Cell_wall_metabolism_enzyme"/>
</dbReference>
<reference evidence="5 6" key="1">
    <citation type="submission" date="2020-04" db="EMBL/GenBank/DDBJ databases">
        <title>Genome sequence of Altibacter aquimarinus strain ALE3EI.</title>
        <authorList>
            <person name="Oh H.-M."/>
            <person name="Jang D."/>
        </authorList>
    </citation>
    <scope>NUCLEOTIDE SEQUENCE [LARGE SCALE GENOMIC DNA]</scope>
    <source>
        <strain evidence="5 6">ALE3EI</strain>
    </source>
</reference>
<dbReference type="GO" id="GO:0004222">
    <property type="term" value="F:metalloendopeptidase activity"/>
    <property type="evidence" value="ECO:0007669"/>
    <property type="project" value="TreeGrafter"/>
</dbReference>
<gene>
    <name evidence="5" type="ORF">ALE3EI_0871</name>
</gene>
<evidence type="ECO:0000313" key="6">
    <source>
        <dbReference type="Proteomes" id="UP000515514"/>
    </source>
</evidence>
<sequence>MKFRKSLILFIGCLLLSTTGALAQSEKQKELEEKRQAILQEIKQINSLLFKTRGEKKSVLTEVEDLNQRISARENLIRVTNQQANLLTREINENLNKMEQLRNELKELKEDYAAMINKSYKSKSDQSRIMFLLSSENFLQAYKRLQYMKQYAKHRKEQGESIKEKTIQLQILNTSLIDQKNKKQLLIEENKLAKINLTKEKKDQESLIASLKKDESKFVTQVRSKQREAEKVDREIEALIRAAIAESNSKAGNSPAVTKSSSGFAMTAEATTLAANFTSNKGKLPWPVERGVLVGRYGKHPHPQFPNVTLSNNGVEIATERNSQARAVFEGEVFKIQEIKGANKAVWIRHGNYITIYRNLVDLKVKNGDKVSTKQVLGTVFFNPVAGKAILKFYVFQNTNKMNPADWVYKM</sequence>
<dbReference type="Proteomes" id="UP000515514">
    <property type="component" value="Chromosome"/>
</dbReference>
<dbReference type="AlphaFoldDB" id="A0A7G8PSY0"/>
<keyword evidence="2" id="KW-0175">Coiled coil</keyword>
<keyword evidence="1 3" id="KW-0732">Signal</keyword>
<dbReference type="PANTHER" id="PTHR21666:SF289">
    <property type="entry name" value="L-ALA--D-GLU ENDOPEPTIDASE"/>
    <property type="match status" value="1"/>
</dbReference>
<protein>
    <submittedName>
        <fullName evidence="5">Membrane-bound metallopeptidase</fullName>
    </submittedName>
</protein>
<dbReference type="InterPro" id="IPR016047">
    <property type="entry name" value="M23ase_b-sheet_dom"/>
</dbReference>
<dbReference type="RefSeq" id="WP_186991223.1">
    <property type="nucleotide sequence ID" value="NZ_CP052909.1"/>
</dbReference>
<feature type="coiled-coil region" evidence="2">
    <location>
        <begin position="81"/>
        <end position="118"/>
    </location>
</feature>
<dbReference type="Gene3D" id="6.10.250.3150">
    <property type="match status" value="1"/>
</dbReference>
<feature type="chain" id="PRO_5028924509" evidence="3">
    <location>
        <begin position="24"/>
        <end position="411"/>
    </location>
</feature>
<dbReference type="EMBL" id="CP052909">
    <property type="protein sequence ID" value="QNJ97446.1"/>
    <property type="molecule type" value="Genomic_DNA"/>
</dbReference>
<dbReference type="Gene3D" id="2.70.70.10">
    <property type="entry name" value="Glucose Permease (Domain IIA)"/>
    <property type="match status" value="1"/>
</dbReference>